<protein>
    <submittedName>
        <fullName evidence="1">Leucine rich repeats-containing protein</fullName>
    </submittedName>
</protein>
<dbReference type="SUPFAM" id="SSF52058">
    <property type="entry name" value="L domain-like"/>
    <property type="match status" value="1"/>
</dbReference>
<dbReference type="InterPro" id="IPR026906">
    <property type="entry name" value="LRR_5"/>
</dbReference>
<dbReference type="InterPro" id="IPR032675">
    <property type="entry name" value="LRR_dom_sf"/>
</dbReference>
<sequence length="376" mass="43127">VAPFLEIVGPKSFANFKHIVFVYAPMLHTIEEAAFQNCYALFEIRSKSLQKLSRQAFGSCVSLSKIDFQNVIAMEKGCFYNCDSLPSIINNKLDVIDGFDFKQCVNIQRIESRALSIKNIDRYTHISLMVNLPRCTEYKCETKHYYSVTSRSSHFMRKDCTGLQVKTQELKDLPKFLNAYRLRDYKYQKQFVQQRIPVKSSFYAVHGFVSDNIVTIPNDAFKGQKSFLFLVCKNLIEVGASAFQGCHALRRFKSPKLEVIGNQAFYGCVSLVEIDLDNVWKVGSACFHYCQSAVTHKYRKQIDTQGAYCSNGALINVINKGQQPILHQEVLIDGFRERLNFLAKLNQNKLLLRLLRKIGEVDFQKLESGLHFDSLQ</sequence>
<feature type="non-terminal residue" evidence="1">
    <location>
        <position position="1"/>
    </location>
</feature>
<name>A0A146K9Z8_9EUKA</name>
<evidence type="ECO:0000313" key="1">
    <source>
        <dbReference type="EMBL" id="JAP93640.1"/>
    </source>
</evidence>
<proteinExistence type="predicted"/>
<reference evidence="1" key="1">
    <citation type="submission" date="2015-07" db="EMBL/GenBank/DDBJ databases">
        <title>Adaptation to a free-living lifestyle via gene acquisitions in the diplomonad Trepomonas sp. PC1.</title>
        <authorList>
            <person name="Xu F."/>
            <person name="Jerlstrom-Hultqvist J."/>
            <person name="Kolisko M."/>
            <person name="Simpson A.G.B."/>
            <person name="Roger A.J."/>
            <person name="Svard S.G."/>
            <person name="Andersson J.O."/>
        </authorList>
    </citation>
    <scope>NUCLEOTIDE SEQUENCE</scope>
    <source>
        <strain evidence="1">PC1</strain>
    </source>
</reference>
<organism evidence="1">
    <name type="scientific">Trepomonas sp. PC1</name>
    <dbReference type="NCBI Taxonomy" id="1076344"/>
    <lineage>
        <taxon>Eukaryota</taxon>
        <taxon>Metamonada</taxon>
        <taxon>Diplomonadida</taxon>
        <taxon>Hexamitidae</taxon>
        <taxon>Hexamitinae</taxon>
        <taxon>Trepomonas</taxon>
    </lineage>
</organism>
<dbReference type="AlphaFoldDB" id="A0A146K9Z8"/>
<accession>A0A146K9Z8</accession>
<gene>
    <name evidence="1" type="ORF">TPC1_14009</name>
</gene>
<dbReference type="Gene3D" id="3.80.10.10">
    <property type="entry name" value="Ribonuclease Inhibitor"/>
    <property type="match status" value="2"/>
</dbReference>
<dbReference type="EMBL" id="GDID01002966">
    <property type="protein sequence ID" value="JAP93640.1"/>
    <property type="molecule type" value="Transcribed_RNA"/>
</dbReference>
<dbReference type="Pfam" id="PF13306">
    <property type="entry name" value="LRR_5"/>
    <property type="match status" value="2"/>
</dbReference>
<dbReference type="PANTHER" id="PTHR45661:SF3">
    <property type="entry name" value="IG-LIKE DOMAIN-CONTAINING PROTEIN"/>
    <property type="match status" value="1"/>
</dbReference>
<dbReference type="PANTHER" id="PTHR45661">
    <property type="entry name" value="SURFACE ANTIGEN"/>
    <property type="match status" value="1"/>
</dbReference>
<dbReference type="InterPro" id="IPR053139">
    <property type="entry name" value="Surface_bspA-like"/>
</dbReference>